<name>A0A2H4QBC6_9VIRU</name>
<evidence type="ECO:0000256" key="7">
    <source>
        <dbReference type="SAM" id="MobiDB-lite"/>
    </source>
</evidence>
<feature type="region of interest" description="Disordered" evidence="7">
    <location>
        <begin position="554"/>
        <end position="575"/>
    </location>
</feature>
<dbReference type="KEGG" id="vg:41701567"/>
<sequence>MAYYSYRRNWRRPFPRRGGYWTRRLWTRAYHRRRRGYYRTYRRRWRPVRRKRNYHPRKHWVPVPQWNPSNKRWCTIRGYMPLLFCVGAPAGCAVFNYPQKTVSDWKGGGVHSSVFSLADLYQEETEWRCRWSGSNQGFNLCRYYGGTLCLWPNATYSYIFWYSVNDPEPDNLPLRVCHPSQMLVQPRHIVVTRASMHRNMKPIKVRIPPPATLAGNWYSMKDMCQKTLFKWRVSLIDMEQTWTGFPDGHAPVSAQVFACRPGQEALTQTVLSYYPWLDDGNNVNISEHTMEFNQTNSRPTKTANYNWPIEAQFRKLLLPFYMWGFGFPTEYYIDSYQWHLPAPHLDSHNKNVMSFIFLSIKAGAHQWKGFDTTNVYYVPFSTLLKIVCNAPWVEKSIQQPGVNVTMMYKFYFQWGGKPGSKLPPVTPCDPSAADYKPIIEHPYTYDAEVPGPGDYDSDGIIREGALRRLTRSNIPTDARKLSRSALHQSAIAAYRTEHGPSSGESEQEEEDTPYLSCSSEESQKDTPSSSVRQRLRERLGRMDRHRLHRILRLLKSGHRIHTSTHHSGRERSSSI</sequence>
<comment type="function">
    <text evidence="6">Self-assembles to form an icosahedral capsid.</text>
</comment>
<comment type="subcellular location">
    <subcellularLocation>
        <location evidence="1 6">Virion</location>
    </subcellularLocation>
</comment>
<accession>A0A2H4QBC6</accession>
<evidence type="ECO:0000256" key="1">
    <source>
        <dbReference type="ARBA" id="ARBA00004328"/>
    </source>
</evidence>
<keyword evidence="5 6" id="KW-0946">Virion</keyword>
<evidence type="ECO:0000256" key="3">
    <source>
        <dbReference type="ARBA" id="ARBA00022431"/>
    </source>
</evidence>
<evidence type="ECO:0000256" key="4">
    <source>
        <dbReference type="ARBA" id="ARBA00022561"/>
    </source>
</evidence>
<dbReference type="RefSeq" id="YP_009553018.1">
    <property type="nucleotide sequence ID" value="NC_040687.1"/>
</dbReference>
<evidence type="ECO:0000313" key="8">
    <source>
        <dbReference type="EMBL" id="ATX61876.1"/>
    </source>
</evidence>
<keyword evidence="3 6" id="KW-1140">T=1 icosahedral capsid protein</keyword>
<feature type="compositionally biased region" description="Polar residues" evidence="7">
    <location>
        <begin position="515"/>
        <end position="532"/>
    </location>
</feature>
<dbReference type="GeneID" id="41701567"/>
<evidence type="ECO:0000256" key="5">
    <source>
        <dbReference type="ARBA" id="ARBA00022844"/>
    </source>
</evidence>
<feature type="region of interest" description="Disordered" evidence="7">
    <location>
        <begin position="496"/>
        <end position="540"/>
    </location>
</feature>
<dbReference type="InterPro" id="IPR004219">
    <property type="entry name" value="TTvirus_Unk"/>
</dbReference>
<dbReference type="Proteomes" id="UP000290511">
    <property type="component" value="Segment"/>
</dbReference>
<comment type="similarity">
    <text evidence="2 6">Belongs to the anelloviridae capsid protein family.</text>
</comment>
<organism evidence="8">
    <name type="scientific">Rodent Torque teno virus 7</name>
    <dbReference type="NCBI Taxonomy" id="2054614"/>
    <lineage>
        <taxon>Viruses</taxon>
        <taxon>Monodnaviria</taxon>
        <taxon>Shotokuvirae</taxon>
        <taxon>Commensaviricota</taxon>
        <taxon>Cardeaviricetes</taxon>
        <taxon>Sanitavirales</taxon>
        <taxon>Anelloviridae</taxon>
        <taxon>Wawtorquevirus</taxon>
        <taxon>Wawtorquevirus crice3</taxon>
    </lineage>
</organism>
<protein>
    <recommendedName>
        <fullName evidence="6">Capsid protein</fullName>
    </recommendedName>
</protein>
<evidence type="ECO:0000256" key="2">
    <source>
        <dbReference type="ARBA" id="ARBA00006131"/>
    </source>
</evidence>
<keyword evidence="4 6" id="KW-0167">Capsid protein</keyword>
<proteinExistence type="inferred from homology"/>
<dbReference type="GO" id="GO:0039615">
    <property type="term" value="C:T=1 icosahedral viral capsid"/>
    <property type="evidence" value="ECO:0007669"/>
    <property type="project" value="UniProtKB-UniRule"/>
</dbReference>
<reference evidence="8" key="1">
    <citation type="journal article" date="2017" name="Virology">
        <title>Discovery of novel anelloviruses in small mammals expands the host range and diversity of the Anelloviridae.</title>
        <authorList>
            <person name="de Souza W.M."/>
            <person name="Fumagalli M.J."/>
            <person name="de Araujo J."/>
            <person name="Sabino-Santos G.Jr."/>
            <person name="Maia F.G.M."/>
            <person name="Romeiro M.F."/>
            <person name="Modha S."/>
            <person name="Nardi M.S."/>
            <person name="Queiroz L.H."/>
            <person name="Durigon E.L."/>
            <person name="Nunes M.R.T."/>
            <person name="Murcia P.R."/>
            <person name="Figueiredo L.T.M."/>
        </authorList>
    </citation>
    <scope>NUCLEOTIDE SEQUENCE [LARGE SCALE GENOMIC DNA]</scope>
    <source>
        <strain evidence="8">15</strain>
    </source>
</reference>
<dbReference type="OrthoDB" id="3295at10239"/>
<dbReference type="Pfam" id="PF02956">
    <property type="entry name" value="TT_ORF1"/>
    <property type="match status" value="1"/>
</dbReference>
<keyword evidence="9" id="KW-1185">Reference proteome</keyword>
<evidence type="ECO:0000313" key="9">
    <source>
        <dbReference type="Proteomes" id="UP000290511"/>
    </source>
</evidence>
<feature type="compositionally biased region" description="Basic residues" evidence="7">
    <location>
        <begin position="554"/>
        <end position="566"/>
    </location>
</feature>
<evidence type="ECO:0000256" key="6">
    <source>
        <dbReference type="RuleBase" id="RU361230"/>
    </source>
</evidence>
<dbReference type="EMBL" id="MF541388">
    <property type="protein sequence ID" value="ATX61876.1"/>
    <property type="molecule type" value="Genomic_DNA"/>
</dbReference>